<keyword evidence="3" id="KW-1185">Reference proteome</keyword>
<feature type="region of interest" description="Disordered" evidence="1">
    <location>
        <begin position="1"/>
        <end position="113"/>
    </location>
</feature>
<feature type="non-terminal residue" evidence="2">
    <location>
        <position position="113"/>
    </location>
</feature>
<feature type="compositionally biased region" description="Pro residues" evidence="1">
    <location>
        <begin position="1"/>
        <end position="11"/>
    </location>
</feature>
<dbReference type="EMBL" id="JBHUDX010000081">
    <property type="protein sequence ID" value="MFD1661628.1"/>
    <property type="molecule type" value="Genomic_DNA"/>
</dbReference>
<dbReference type="Proteomes" id="UP001597261">
    <property type="component" value="Unassembled WGS sequence"/>
</dbReference>
<accession>A0ABW4IYP0</accession>
<gene>
    <name evidence="2" type="ORF">ACFSL4_26345</name>
</gene>
<dbReference type="RefSeq" id="WP_381087827.1">
    <property type="nucleotide sequence ID" value="NZ_JBHUDX010000081.1"/>
</dbReference>
<proteinExistence type="predicted"/>
<organism evidence="2 3">
    <name type="scientific">Streptomyces caeni</name>
    <dbReference type="NCBI Taxonomy" id="2307231"/>
    <lineage>
        <taxon>Bacteria</taxon>
        <taxon>Bacillati</taxon>
        <taxon>Actinomycetota</taxon>
        <taxon>Actinomycetes</taxon>
        <taxon>Kitasatosporales</taxon>
        <taxon>Streptomycetaceae</taxon>
        <taxon>Streptomyces</taxon>
    </lineage>
</organism>
<name>A0ABW4IYP0_9ACTN</name>
<feature type="compositionally biased region" description="Basic and acidic residues" evidence="1">
    <location>
        <begin position="86"/>
        <end position="103"/>
    </location>
</feature>
<evidence type="ECO:0000256" key="1">
    <source>
        <dbReference type="SAM" id="MobiDB-lite"/>
    </source>
</evidence>
<evidence type="ECO:0000313" key="3">
    <source>
        <dbReference type="Proteomes" id="UP001597261"/>
    </source>
</evidence>
<sequence length="113" mass="11944">MRQSPEPPPYLPGTGLPPVQRPVHGGGHLQRHVPHPPEARRIGERRPPFQGRQEQHGVAGAHLPPHQRGHGGQVVGPVRGVAIGLKEGELRDQAGADGEHAEQGDAVPPTPCG</sequence>
<evidence type="ECO:0000313" key="2">
    <source>
        <dbReference type="EMBL" id="MFD1661628.1"/>
    </source>
</evidence>
<reference evidence="3" key="1">
    <citation type="journal article" date="2019" name="Int. J. Syst. Evol. Microbiol.">
        <title>The Global Catalogue of Microorganisms (GCM) 10K type strain sequencing project: providing services to taxonomists for standard genome sequencing and annotation.</title>
        <authorList>
            <consortium name="The Broad Institute Genomics Platform"/>
            <consortium name="The Broad Institute Genome Sequencing Center for Infectious Disease"/>
            <person name="Wu L."/>
            <person name="Ma J."/>
        </authorList>
    </citation>
    <scope>NUCLEOTIDE SEQUENCE [LARGE SCALE GENOMIC DNA]</scope>
    <source>
        <strain evidence="3">CGMCC 1.12470</strain>
    </source>
</reference>
<protein>
    <submittedName>
        <fullName evidence="2">Uncharacterized protein</fullName>
    </submittedName>
</protein>
<feature type="compositionally biased region" description="Basic and acidic residues" evidence="1">
    <location>
        <begin position="35"/>
        <end position="47"/>
    </location>
</feature>
<comment type="caution">
    <text evidence="2">The sequence shown here is derived from an EMBL/GenBank/DDBJ whole genome shotgun (WGS) entry which is preliminary data.</text>
</comment>